<dbReference type="KEGG" id="aym:YM304_22000"/>
<proteinExistence type="predicted"/>
<reference evidence="2 3" key="1">
    <citation type="journal article" date="2013" name="Int. J. Syst. Evol. Microbiol.">
        <title>Ilumatobacter nonamiense sp. nov. and Ilumatobacter coccineum sp. nov., isolated from seashore sand.</title>
        <authorList>
            <person name="Matsumoto A."/>
            <person name="Kasai H."/>
            <person name="Matsuo Y."/>
            <person name="Shizuri Y."/>
            <person name="Ichikawa N."/>
            <person name="Fujita N."/>
            <person name="Omura S."/>
            <person name="Takahashi Y."/>
        </authorList>
    </citation>
    <scope>NUCLEOTIDE SEQUENCE [LARGE SCALE GENOMIC DNA]</scope>
    <source>
        <strain evidence="3">NBRC 103263 / KCTC 29153 / YM16-304</strain>
    </source>
</reference>
<evidence type="ECO:0000313" key="3">
    <source>
        <dbReference type="Proteomes" id="UP000011863"/>
    </source>
</evidence>
<sequence>MPQVEANGITIEYEQFGAGDPLLLIMGLGGQLTDWPQGFVDALVDVGFQVTTFDNRDMGLSTEFDWEPPKQIKAVAKALVKRPPKAGYTIVDMAADAAGLLDALGIESAHVAGMSMGGMIAQQLTIDAPGKVRSLTSVMSNPGDGKSGRIAAKVMAKMARLPRPTKESAPAQSVESFLLWSGPHFDPAEHLARAEVGVARSFRPRGTERQTTAIMASPDRTPGLRNVTVPTLVIHGLVDKLVKPSGGIATAAAVPGSTLVMYPDMGHDLPAPRYADMAAAIRRNADAAAPTDG</sequence>
<dbReference type="InterPro" id="IPR050471">
    <property type="entry name" value="AB_hydrolase"/>
</dbReference>
<accession>A0A6C7E3I1</accession>
<gene>
    <name evidence="2" type="ORF">YM304_22000</name>
</gene>
<dbReference type="Gene3D" id="3.40.50.1820">
    <property type="entry name" value="alpha/beta hydrolase"/>
    <property type="match status" value="1"/>
</dbReference>
<dbReference type="GO" id="GO:0004806">
    <property type="term" value="F:triacylglycerol lipase activity"/>
    <property type="evidence" value="ECO:0007669"/>
    <property type="project" value="TreeGrafter"/>
</dbReference>
<dbReference type="PANTHER" id="PTHR43433">
    <property type="entry name" value="HYDROLASE, ALPHA/BETA FOLD FAMILY PROTEIN"/>
    <property type="match status" value="1"/>
</dbReference>
<dbReference type="RefSeq" id="WP_015441761.1">
    <property type="nucleotide sequence ID" value="NC_020520.1"/>
</dbReference>
<dbReference type="OrthoDB" id="8957634at2"/>
<dbReference type="Proteomes" id="UP000011863">
    <property type="component" value="Chromosome"/>
</dbReference>
<dbReference type="AlphaFoldDB" id="A0A6C7E3I1"/>
<dbReference type="InterPro" id="IPR029058">
    <property type="entry name" value="AB_hydrolase_fold"/>
</dbReference>
<name>A0A6C7E3I1_ILUCY</name>
<dbReference type="Pfam" id="PF00561">
    <property type="entry name" value="Abhydrolase_1"/>
    <property type="match status" value="1"/>
</dbReference>
<feature type="domain" description="AB hydrolase-1" evidence="1">
    <location>
        <begin position="21"/>
        <end position="268"/>
    </location>
</feature>
<dbReference type="EMBL" id="AP012057">
    <property type="protein sequence ID" value="BAN02514.1"/>
    <property type="molecule type" value="Genomic_DNA"/>
</dbReference>
<organism evidence="2 3">
    <name type="scientific">Ilumatobacter coccineus (strain NBRC 103263 / KCTC 29153 / YM16-304)</name>
    <dbReference type="NCBI Taxonomy" id="1313172"/>
    <lineage>
        <taxon>Bacteria</taxon>
        <taxon>Bacillati</taxon>
        <taxon>Actinomycetota</taxon>
        <taxon>Acidimicrobiia</taxon>
        <taxon>Acidimicrobiales</taxon>
        <taxon>Ilumatobacteraceae</taxon>
        <taxon>Ilumatobacter</taxon>
    </lineage>
</organism>
<dbReference type="InterPro" id="IPR000073">
    <property type="entry name" value="AB_hydrolase_1"/>
</dbReference>
<evidence type="ECO:0000259" key="1">
    <source>
        <dbReference type="Pfam" id="PF00561"/>
    </source>
</evidence>
<evidence type="ECO:0000313" key="2">
    <source>
        <dbReference type="EMBL" id="BAN02514.1"/>
    </source>
</evidence>
<dbReference type="GO" id="GO:0046503">
    <property type="term" value="P:glycerolipid catabolic process"/>
    <property type="evidence" value="ECO:0007669"/>
    <property type="project" value="TreeGrafter"/>
</dbReference>
<keyword evidence="2" id="KW-0378">Hydrolase</keyword>
<dbReference type="SUPFAM" id="SSF53474">
    <property type="entry name" value="alpha/beta-Hydrolases"/>
    <property type="match status" value="1"/>
</dbReference>
<protein>
    <submittedName>
        <fullName evidence="2">Putative hydrolase</fullName>
    </submittedName>
</protein>
<dbReference type="PANTHER" id="PTHR43433:SF5">
    <property type="entry name" value="AB HYDROLASE-1 DOMAIN-CONTAINING PROTEIN"/>
    <property type="match status" value="1"/>
</dbReference>
<keyword evidence="3" id="KW-1185">Reference proteome</keyword>